<evidence type="ECO:0000256" key="24">
    <source>
        <dbReference type="ARBA" id="ARBA00048879"/>
    </source>
</evidence>
<evidence type="ECO:0000256" key="18">
    <source>
        <dbReference type="ARBA" id="ARBA00048579"/>
    </source>
</evidence>
<gene>
    <name evidence="29" type="ORF">GSLYS_00018576001</name>
</gene>
<evidence type="ECO:0000313" key="30">
    <source>
        <dbReference type="Proteomes" id="UP001497497"/>
    </source>
</evidence>
<evidence type="ECO:0000256" key="13">
    <source>
        <dbReference type="ARBA" id="ARBA00047874"/>
    </source>
</evidence>
<dbReference type="GO" id="GO:0043604">
    <property type="term" value="P:amide biosynthetic process"/>
    <property type="evidence" value="ECO:0007669"/>
    <property type="project" value="TreeGrafter"/>
</dbReference>
<comment type="catalytic activity">
    <reaction evidence="21">
        <text>N-(9Z-octadecenoyl)-L-tryptophan + H2O = L-tryptophan + (9Z)-octadecenoate</text>
        <dbReference type="Rhea" id="RHEA:64176"/>
        <dbReference type="ChEBI" id="CHEBI:15377"/>
        <dbReference type="ChEBI" id="CHEBI:30823"/>
        <dbReference type="ChEBI" id="CHEBI:57912"/>
        <dbReference type="ChEBI" id="CHEBI:149733"/>
    </reaction>
    <physiologicalReaction direction="left-to-right" evidence="21">
        <dbReference type="Rhea" id="RHEA:64177"/>
    </physiologicalReaction>
</comment>
<evidence type="ECO:0000256" key="26">
    <source>
        <dbReference type="ARBA" id="ARBA00049457"/>
    </source>
</evidence>
<sequence length="507" mass="56665">MLKAVILFGVFVLLSVLVSRTVYFSQKSSPVMECKTTDADFIVLSNLRLNRFQTALQFQTISKSAEDYNREALQNFGDFIVKNFPHLHNSSLVELEYVGNYSLLYGVKGSNPQLKPYLLMSHLDVVPATNLEEWDAPPFSGDILNDHIYGRGSIDVKQCVMGILEAVEFLLSTGIQPKRSFYIAFGHDEEVQGNSGAKMISKRLKEKGVHTLEFISDEGLPLTEGIIPGIGKAVARQVSIVGVSEKGQVLLRLSVQDAPGHSSMPPKESTIGILAKAIHKLESNPHPSMLGYGAETAMLEQLAPEMNVIQRFVIANIWLFKPLLSWIMSQKPLTNAMIRTVTAVTIFNAGVKNNIIPPLAEAVVNHRVHPSQTIEEVVEYDRAIIADSRVKIKIESFTDPHPIAGFTDNDFGFQALKTSIRQVWPGSLVVPGIMLANTDTRHYLNFTSNVYRFSPTYMFPGDQNRFHGINERISIKNYEQVINFFYHLIRNSDQTGVTSVHVHHQDL</sequence>
<evidence type="ECO:0000256" key="12">
    <source>
        <dbReference type="ARBA" id="ARBA00047866"/>
    </source>
</evidence>
<dbReference type="FunFam" id="3.40.630.10:FF:000027">
    <property type="entry name" value="N-fatty-acyl-amino acid synthase/hydrolase PM20D1"/>
    <property type="match status" value="1"/>
</dbReference>
<dbReference type="GO" id="GO:0006520">
    <property type="term" value="P:amino acid metabolic process"/>
    <property type="evidence" value="ECO:0007669"/>
    <property type="project" value="TreeGrafter"/>
</dbReference>
<dbReference type="GO" id="GO:0006629">
    <property type="term" value="P:lipid metabolic process"/>
    <property type="evidence" value="ECO:0007669"/>
    <property type="project" value="UniProtKB-ARBA"/>
</dbReference>
<comment type="caution">
    <text evidence="29">The sequence shown here is derived from an EMBL/GenBank/DDBJ whole genome shotgun (WGS) entry which is preliminary data.</text>
</comment>
<protein>
    <recommendedName>
        <fullName evidence="28">Peptidase M20 dimerisation domain-containing protein</fullName>
    </recommendedName>
</protein>
<dbReference type="GO" id="GO:0004046">
    <property type="term" value="F:aminoacylase activity"/>
    <property type="evidence" value="ECO:0007669"/>
    <property type="project" value="UniProtKB-EC"/>
</dbReference>
<comment type="catalytic activity">
    <reaction evidence="22">
        <text>N-(9Z-octadecenoyl)-L-leucine + H2O = L-leucine + (9Z)-octadecenoate</text>
        <dbReference type="Rhea" id="RHEA:51360"/>
        <dbReference type="ChEBI" id="CHEBI:15377"/>
        <dbReference type="ChEBI" id="CHEBI:30823"/>
        <dbReference type="ChEBI" id="CHEBI:57427"/>
        <dbReference type="ChEBI" id="CHEBI:134035"/>
    </reaction>
    <physiologicalReaction direction="left-to-right" evidence="22">
        <dbReference type="Rhea" id="RHEA:51361"/>
    </physiologicalReaction>
    <physiologicalReaction direction="right-to-left" evidence="22">
        <dbReference type="Rhea" id="RHEA:51362"/>
    </physiologicalReaction>
</comment>
<comment type="catalytic activity">
    <reaction evidence="13">
        <text>(5Z,8Z,11Z,14Z)-eicosatetraenoate + L-phenylalanine = N-(5Z,8Z,11Z,14Z-eicosatetraenoyl)-L-phenylalanine + H2O</text>
        <dbReference type="Rhea" id="RHEA:51312"/>
        <dbReference type="ChEBI" id="CHEBI:15377"/>
        <dbReference type="ChEBI" id="CHEBI:32395"/>
        <dbReference type="ChEBI" id="CHEBI:58095"/>
        <dbReference type="ChEBI" id="CHEBI:134022"/>
    </reaction>
    <physiologicalReaction direction="left-to-right" evidence="13">
        <dbReference type="Rhea" id="RHEA:51313"/>
    </physiologicalReaction>
    <physiologicalReaction direction="right-to-left" evidence="13">
        <dbReference type="Rhea" id="RHEA:51314"/>
    </physiologicalReaction>
</comment>
<dbReference type="CDD" id="cd05674">
    <property type="entry name" value="M20_yscS"/>
    <property type="match status" value="1"/>
</dbReference>
<evidence type="ECO:0000256" key="17">
    <source>
        <dbReference type="ARBA" id="ARBA00048402"/>
    </source>
</evidence>
<dbReference type="GO" id="GO:1990845">
    <property type="term" value="P:adaptive thermogenesis"/>
    <property type="evidence" value="ECO:0007669"/>
    <property type="project" value="UniProtKB-ARBA"/>
</dbReference>
<evidence type="ECO:0000256" key="9">
    <source>
        <dbReference type="ARBA" id="ARBA00047450"/>
    </source>
</evidence>
<comment type="similarity">
    <text evidence="2">Belongs to the peptidase M20A family.</text>
</comment>
<comment type="catalytic activity">
    <reaction evidence="15">
        <text>N-(9Z-octadecenoyl)-L-methionine + H2O = (9Z)-octadecenoate + L-methionine</text>
        <dbReference type="Rhea" id="RHEA:64144"/>
        <dbReference type="ChEBI" id="CHEBI:15377"/>
        <dbReference type="ChEBI" id="CHEBI:30823"/>
        <dbReference type="ChEBI" id="CHEBI:57844"/>
        <dbReference type="ChEBI" id="CHEBI:149732"/>
    </reaction>
    <physiologicalReaction direction="left-to-right" evidence="15">
        <dbReference type="Rhea" id="RHEA:64145"/>
    </physiologicalReaction>
</comment>
<evidence type="ECO:0000256" key="23">
    <source>
        <dbReference type="ARBA" id="ARBA00048840"/>
    </source>
</evidence>
<dbReference type="GO" id="GO:0006508">
    <property type="term" value="P:proteolysis"/>
    <property type="evidence" value="ECO:0007669"/>
    <property type="project" value="UniProtKB-KW"/>
</dbReference>
<dbReference type="GO" id="GO:0005576">
    <property type="term" value="C:extracellular region"/>
    <property type="evidence" value="ECO:0007669"/>
    <property type="project" value="UniProtKB-ARBA"/>
</dbReference>
<dbReference type="InterPro" id="IPR047177">
    <property type="entry name" value="Pept_M20A"/>
</dbReference>
<dbReference type="Proteomes" id="UP001497497">
    <property type="component" value="Unassembled WGS sequence"/>
</dbReference>
<evidence type="ECO:0000313" key="29">
    <source>
        <dbReference type="EMBL" id="CAL1545093.1"/>
    </source>
</evidence>
<comment type="catalytic activity">
    <reaction evidence="12">
        <text>N-(9Z-octadecenoyl)-L-tyrosine + H2O = L-tyrosine + (9Z)-octadecenoate</text>
        <dbReference type="Rhea" id="RHEA:64184"/>
        <dbReference type="ChEBI" id="CHEBI:15377"/>
        <dbReference type="ChEBI" id="CHEBI:30823"/>
        <dbReference type="ChEBI" id="CHEBI:58315"/>
        <dbReference type="ChEBI" id="CHEBI:149734"/>
    </reaction>
    <physiologicalReaction direction="left-to-right" evidence="12">
        <dbReference type="Rhea" id="RHEA:64185"/>
    </physiologicalReaction>
</comment>
<comment type="catalytic activity">
    <reaction evidence="11">
        <text>N-octadecanoyl-L-phenylalanine + H2O = octadecanoate + L-phenylalanine</text>
        <dbReference type="Rhea" id="RHEA:64128"/>
        <dbReference type="ChEBI" id="CHEBI:15377"/>
        <dbReference type="ChEBI" id="CHEBI:25629"/>
        <dbReference type="ChEBI" id="CHEBI:58095"/>
        <dbReference type="ChEBI" id="CHEBI:149700"/>
    </reaction>
    <physiologicalReaction direction="left-to-right" evidence="11">
        <dbReference type="Rhea" id="RHEA:64129"/>
    </physiologicalReaction>
</comment>
<comment type="catalytic activity">
    <reaction evidence="14">
        <text>N-hexadecanoyl-L-phenylalanine + H2O = hexadecanoate + L-phenylalanine</text>
        <dbReference type="Rhea" id="RHEA:64124"/>
        <dbReference type="ChEBI" id="CHEBI:7896"/>
        <dbReference type="ChEBI" id="CHEBI:15377"/>
        <dbReference type="ChEBI" id="CHEBI:58095"/>
        <dbReference type="ChEBI" id="CHEBI:149699"/>
    </reaction>
    <physiologicalReaction direction="left-to-right" evidence="14">
        <dbReference type="Rhea" id="RHEA:64125"/>
    </physiologicalReaction>
</comment>
<comment type="catalytic activity">
    <reaction evidence="26">
        <text>N-(9Z-octadecenoyl)-L-lysine + H2O = L-lysine + (9Z)-octadecenoate</text>
        <dbReference type="Rhea" id="RHEA:64192"/>
        <dbReference type="ChEBI" id="CHEBI:15377"/>
        <dbReference type="ChEBI" id="CHEBI:30823"/>
        <dbReference type="ChEBI" id="CHEBI:32551"/>
        <dbReference type="ChEBI" id="CHEBI:149731"/>
    </reaction>
    <physiologicalReaction direction="left-to-right" evidence="26">
        <dbReference type="Rhea" id="RHEA:64193"/>
    </physiologicalReaction>
</comment>
<comment type="catalytic activity">
    <reaction evidence="25">
        <text>N-(5Z,8Z,11Z,14Z-eicosatetraenoyl)-L-serine + H2O = (5Z,8Z,11Z,14Z)-eicosatetraenoate + L-serine</text>
        <dbReference type="Rhea" id="RHEA:64116"/>
        <dbReference type="ChEBI" id="CHEBI:15377"/>
        <dbReference type="ChEBI" id="CHEBI:32395"/>
        <dbReference type="ChEBI" id="CHEBI:33384"/>
        <dbReference type="ChEBI" id="CHEBI:149697"/>
    </reaction>
    <physiologicalReaction direction="left-to-right" evidence="25">
        <dbReference type="Rhea" id="RHEA:64117"/>
    </physiologicalReaction>
    <physiologicalReaction direction="right-to-left" evidence="25">
        <dbReference type="Rhea" id="RHEA:64118"/>
    </physiologicalReaction>
</comment>
<comment type="catalytic activity">
    <reaction evidence="10">
        <text>N-(4Z,7Z,10Z,13Z,16Z,19Z-docosahexaenoyl)-L-phenylalanine + H2O = (4Z,7Z,10Z,13Z,16Z,19Z)-docosahexaenoate + L-phenylalanine</text>
        <dbReference type="Rhea" id="RHEA:64132"/>
        <dbReference type="ChEBI" id="CHEBI:15377"/>
        <dbReference type="ChEBI" id="CHEBI:58095"/>
        <dbReference type="ChEBI" id="CHEBI:77016"/>
        <dbReference type="ChEBI" id="CHEBI:149701"/>
    </reaction>
    <physiologicalReaction direction="left-to-right" evidence="10">
        <dbReference type="Rhea" id="RHEA:64133"/>
    </physiologicalReaction>
</comment>
<dbReference type="AlphaFoldDB" id="A0AAV2IJC0"/>
<evidence type="ECO:0000256" key="3">
    <source>
        <dbReference type="ARBA" id="ARBA00022670"/>
    </source>
</evidence>
<dbReference type="PANTHER" id="PTHR45962">
    <property type="entry name" value="N-FATTY-ACYL-AMINO ACID SYNTHASE/HYDROLASE PM20D1"/>
    <property type="match status" value="1"/>
</dbReference>
<keyword evidence="3" id="KW-0645">Protease</keyword>
<evidence type="ECO:0000256" key="1">
    <source>
        <dbReference type="ARBA" id="ARBA00004872"/>
    </source>
</evidence>
<keyword evidence="6" id="KW-0862">Zinc</keyword>
<dbReference type="EMBL" id="CAXITT010000675">
    <property type="protein sequence ID" value="CAL1545093.1"/>
    <property type="molecule type" value="Genomic_DNA"/>
</dbReference>
<evidence type="ECO:0000256" key="11">
    <source>
        <dbReference type="ARBA" id="ARBA00047723"/>
    </source>
</evidence>
<feature type="chain" id="PRO_5043886763" description="Peptidase M20 dimerisation domain-containing protein" evidence="27">
    <location>
        <begin position="22"/>
        <end position="507"/>
    </location>
</feature>
<evidence type="ECO:0000256" key="6">
    <source>
        <dbReference type="ARBA" id="ARBA00022833"/>
    </source>
</evidence>
<evidence type="ECO:0000256" key="15">
    <source>
        <dbReference type="ARBA" id="ARBA00048145"/>
    </source>
</evidence>
<dbReference type="Gene3D" id="1.10.150.900">
    <property type="match status" value="1"/>
</dbReference>
<feature type="domain" description="Peptidase M20 dimerisation" evidence="28">
    <location>
        <begin position="244"/>
        <end position="385"/>
    </location>
</feature>
<comment type="function">
    <text evidence="8">Secreted enzyme that regulates the endogenous N-fatty acyl amino acid (NAAs) tissue and circulating levels by functioning as a bidirectional NAA synthase/hydrolase. It condenses free fatty acids and free amino acids to generate NAAs and bidirectionally catalyzes the reverse hydrolysis reaction. Some of these NAAs stimulate oxidative metabolism via mitochondrial uncoupling, increasing energy expenditure in a UPC1-independent manner. Thereby, this secreted protein may indirectly regulate whole body energy expenditure. PM20D1 circulates in tight association with both low- and high-density (LDL and HDL,respectively) lipoprotein particles.</text>
</comment>
<evidence type="ECO:0000256" key="5">
    <source>
        <dbReference type="ARBA" id="ARBA00022801"/>
    </source>
</evidence>
<dbReference type="Gene3D" id="3.30.70.360">
    <property type="match status" value="1"/>
</dbReference>
<evidence type="ECO:0000256" key="20">
    <source>
        <dbReference type="ARBA" id="ARBA00048729"/>
    </source>
</evidence>
<comment type="catalytic activity">
    <reaction evidence="20">
        <text>N-(9Z-octadecenoyl)-L-glutamine + H2O = L-glutamine + (9Z)-octadecenoate</text>
        <dbReference type="Rhea" id="RHEA:51356"/>
        <dbReference type="ChEBI" id="CHEBI:15377"/>
        <dbReference type="ChEBI" id="CHEBI:30823"/>
        <dbReference type="ChEBI" id="CHEBI:58359"/>
        <dbReference type="ChEBI" id="CHEBI:134033"/>
    </reaction>
    <physiologicalReaction direction="left-to-right" evidence="20">
        <dbReference type="Rhea" id="RHEA:51357"/>
    </physiologicalReaction>
</comment>
<evidence type="ECO:0000256" key="16">
    <source>
        <dbReference type="ARBA" id="ARBA00048380"/>
    </source>
</evidence>
<evidence type="ECO:0000256" key="22">
    <source>
        <dbReference type="ARBA" id="ARBA00048827"/>
    </source>
</evidence>
<dbReference type="SUPFAM" id="SSF55031">
    <property type="entry name" value="Bacterial exopeptidase dimerisation domain"/>
    <property type="match status" value="1"/>
</dbReference>
<reference evidence="29 30" key="1">
    <citation type="submission" date="2024-04" db="EMBL/GenBank/DDBJ databases">
        <authorList>
            <consortium name="Genoscope - CEA"/>
            <person name="William W."/>
        </authorList>
    </citation>
    <scope>NUCLEOTIDE SEQUENCE [LARGE SCALE GENOMIC DNA]</scope>
</reference>
<dbReference type="InterPro" id="IPR002933">
    <property type="entry name" value="Peptidase_M20"/>
</dbReference>
<evidence type="ECO:0000256" key="10">
    <source>
        <dbReference type="ARBA" id="ARBA00047567"/>
    </source>
</evidence>
<accession>A0AAV2IJC0</accession>
<proteinExistence type="inferred from homology"/>
<evidence type="ECO:0000256" key="7">
    <source>
        <dbReference type="ARBA" id="ARBA00034698"/>
    </source>
</evidence>
<keyword evidence="4" id="KW-0479">Metal-binding</keyword>
<comment type="pathway">
    <text evidence="7">Amino-acid metabolism.</text>
</comment>
<dbReference type="GO" id="GO:0046872">
    <property type="term" value="F:metal ion binding"/>
    <property type="evidence" value="ECO:0007669"/>
    <property type="project" value="UniProtKB-KW"/>
</dbReference>
<evidence type="ECO:0000256" key="8">
    <source>
        <dbReference type="ARBA" id="ARBA00046147"/>
    </source>
</evidence>
<dbReference type="GO" id="GO:0043605">
    <property type="term" value="P:amide catabolic process"/>
    <property type="evidence" value="ECO:0007669"/>
    <property type="project" value="UniProtKB-ARBA"/>
</dbReference>
<dbReference type="Pfam" id="PF01546">
    <property type="entry name" value="Peptidase_M20"/>
    <property type="match status" value="1"/>
</dbReference>
<comment type="pathway">
    <text evidence="1">Lipid metabolism; fatty acid metabolism.</text>
</comment>
<keyword evidence="5" id="KW-0378">Hydrolase</keyword>
<comment type="catalytic activity">
    <reaction evidence="9">
        <text>(9Z)-octadecenoate + glycine = N-(9Z-octadecenoyl)glycine + H2O</text>
        <dbReference type="Rhea" id="RHEA:51316"/>
        <dbReference type="ChEBI" id="CHEBI:15377"/>
        <dbReference type="ChEBI" id="CHEBI:30823"/>
        <dbReference type="ChEBI" id="CHEBI:57305"/>
        <dbReference type="ChEBI" id="CHEBI:133992"/>
    </reaction>
    <physiologicalReaction direction="right-to-left" evidence="9">
        <dbReference type="Rhea" id="RHEA:51318"/>
    </physiologicalReaction>
</comment>
<dbReference type="InterPro" id="IPR011650">
    <property type="entry name" value="Peptidase_M20_dimer"/>
</dbReference>
<comment type="catalytic activity">
    <reaction evidence="24">
        <text>L-phenylalanine + (9Z)-octadecenoate = N-(9Z-octadecenoyl)-L-phenylalanine + H2O</text>
        <dbReference type="Rhea" id="RHEA:51300"/>
        <dbReference type="ChEBI" id="CHEBI:15377"/>
        <dbReference type="ChEBI" id="CHEBI:30823"/>
        <dbReference type="ChEBI" id="CHEBI:58095"/>
        <dbReference type="ChEBI" id="CHEBI:134020"/>
    </reaction>
    <physiologicalReaction direction="left-to-right" evidence="24">
        <dbReference type="Rhea" id="RHEA:51301"/>
    </physiologicalReaction>
    <physiologicalReaction direction="right-to-left" evidence="24">
        <dbReference type="Rhea" id="RHEA:51302"/>
    </physiologicalReaction>
</comment>
<dbReference type="GO" id="GO:0008233">
    <property type="term" value="F:peptidase activity"/>
    <property type="evidence" value="ECO:0007669"/>
    <property type="project" value="UniProtKB-KW"/>
</dbReference>
<keyword evidence="27" id="KW-0732">Signal</keyword>
<comment type="catalytic activity">
    <reaction evidence="18">
        <text>an N-acyl-L-amino acid + H2O = an L-alpha-amino acid + a carboxylate</text>
        <dbReference type="Rhea" id="RHEA:15565"/>
        <dbReference type="ChEBI" id="CHEBI:15377"/>
        <dbReference type="ChEBI" id="CHEBI:29067"/>
        <dbReference type="ChEBI" id="CHEBI:59869"/>
        <dbReference type="ChEBI" id="CHEBI:59874"/>
        <dbReference type="EC" id="3.5.1.14"/>
    </reaction>
    <physiologicalReaction direction="left-to-right" evidence="18">
        <dbReference type="Rhea" id="RHEA:15566"/>
    </physiologicalReaction>
    <physiologicalReaction direction="right-to-left" evidence="18">
        <dbReference type="Rhea" id="RHEA:15567"/>
    </physiologicalReaction>
</comment>
<dbReference type="FunFam" id="1.10.150.900:FF:000003">
    <property type="entry name" value="N-fatty-acyl-amino acid synthase/hydrolase PM20D1"/>
    <property type="match status" value="1"/>
</dbReference>
<keyword evidence="30" id="KW-1185">Reference proteome</keyword>
<organism evidence="29 30">
    <name type="scientific">Lymnaea stagnalis</name>
    <name type="common">Great pond snail</name>
    <name type="synonym">Helix stagnalis</name>
    <dbReference type="NCBI Taxonomy" id="6523"/>
    <lineage>
        <taxon>Eukaryota</taxon>
        <taxon>Metazoa</taxon>
        <taxon>Spiralia</taxon>
        <taxon>Lophotrochozoa</taxon>
        <taxon>Mollusca</taxon>
        <taxon>Gastropoda</taxon>
        <taxon>Heterobranchia</taxon>
        <taxon>Euthyneura</taxon>
        <taxon>Panpulmonata</taxon>
        <taxon>Hygrophila</taxon>
        <taxon>Lymnaeoidea</taxon>
        <taxon>Lymnaeidae</taxon>
        <taxon>Lymnaea</taxon>
    </lineage>
</organism>
<evidence type="ECO:0000259" key="28">
    <source>
        <dbReference type="Pfam" id="PF07687"/>
    </source>
</evidence>
<dbReference type="InterPro" id="IPR036264">
    <property type="entry name" value="Bact_exopeptidase_dim_dom"/>
</dbReference>
<name>A0AAV2IJC0_LYMST</name>
<evidence type="ECO:0000256" key="19">
    <source>
        <dbReference type="ARBA" id="ARBA00048597"/>
    </source>
</evidence>
<comment type="catalytic activity">
    <reaction evidence="16">
        <text>N-(9Z-octadecenoyl)-L-asparagine + H2O = L-asparagine + (9Z)-octadecenoate</text>
        <dbReference type="Rhea" id="RHEA:64136"/>
        <dbReference type="ChEBI" id="CHEBI:15377"/>
        <dbReference type="ChEBI" id="CHEBI:30823"/>
        <dbReference type="ChEBI" id="CHEBI:58048"/>
        <dbReference type="ChEBI" id="CHEBI:149730"/>
    </reaction>
    <physiologicalReaction direction="left-to-right" evidence="16">
        <dbReference type="Rhea" id="RHEA:64137"/>
    </physiologicalReaction>
</comment>
<feature type="signal peptide" evidence="27">
    <location>
        <begin position="1"/>
        <end position="21"/>
    </location>
</feature>
<evidence type="ECO:0000256" key="27">
    <source>
        <dbReference type="SAM" id="SignalP"/>
    </source>
</evidence>
<evidence type="ECO:0000256" key="2">
    <source>
        <dbReference type="ARBA" id="ARBA00006247"/>
    </source>
</evidence>
<evidence type="ECO:0000256" key="25">
    <source>
        <dbReference type="ARBA" id="ARBA00049100"/>
    </source>
</evidence>
<dbReference type="Pfam" id="PF07687">
    <property type="entry name" value="M20_dimer"/>
    <property type="match status" value="1"/>
</dbReference>
<comment type="catalytic activity">
    <reaction evidence="23">
        <text>an N-acyl-aromatic L-alpha-amino acid + H2O = an aromatic L-alpha-amino acid + a carboxylate</text>
        <dbReference type="Rhea" id="RHEA:54184"/>
        <dbReference type="ChEBI" id="CHEBI:15377"/>
        <dbReference type="ChEBI" id="CHEBI:29067"/>
        <dbReference type="ChEBI" id="CHEBI:84824"/>
        <dbReference type="ChEBI" id="CHEBI:138093"/>
        <dbReference type="EC" id="3.5.1.114"/>
    </reaction>
    <physiologicalReaction direction="left-to-right" evidence="23">
        <dbReference type="Rhea" id="RHEA:54185"/>
    </physiologicalReaction>
    <physiologicalReaction direction="right-to-left" evidence="23">
        <dbReference type="Rhea" id="RHEA:54186"/>
    </physiologicalReaction>
</comment>
<dbReference type="Gene3D" id="3.40.630.10">
    <property type="entry name" value="Zn peptidases"/>
    <property type="match status" value="1"/>
</dbReference>
<evidence type="ECO:0000256" key="21">
    <source>
        <dbReference type="ARBA" id="ARBA00048822"/>
    </source>
</evidence>
<comment type="catalytic activity">
    <reaction evidence="19">
        <text>N-(9Z-octadecenoyl)-L-serine + H2O = L-serine + (9Z)-octadecenoate</text>
        <dbReference type="Rhea" id="RHEA:51352"/>
        <dbReference type="ChEBI" id="CHEBI:15377"/>
        <dbReference type="ChEBI" id="CHEBI:30823"/>
        <dbReference type="ChEBI" id="CHEBI:33384"/>
        <dbReference type="ChEBI" id="CHEBI:134031"/>
    </reaction>
    <physiologicalReaction direction="left-to-right" evidence="19">
        <dbReference type="Rhea" id="RHEA:51353"/>
    </physiologicalReaction>
</comment>
<dbReference type="SUPFAM" id="SSF53187">
    <property type="entry name" value="Zn-dependent exopeptidases"/>
    <property type="match status" value="1"/>
</dbReference>
<dbReference type="PANTHER" id="PTHR45962:SF1">
    <property type="entry name" value="N-FATTY-ACYL-AMINO ACID SYNTHASE_HYDROLASE PM20D1"/>
    <property type="match status" value="1"/>
</dbReference>
<comment type="catalytic activity">
    <reaction evidence="17">
        <text>N-(5Z,8Z,11Z,14Z)-eicosatetraenoyl-glycine + H2O = (5Z,8Z,11Z,14Z)-eicosatetraenoate + glycine</text>
        <dbReference type="Rhea" id="RHEA:64108"/>
        <dbReference type="ChEBI" id="CHEBI:15377"/>
        <dbReference type="ChEBI" id="CHEBI:32395"/>
        <dbReference type="ChEBI" id="CHEBI:57305"/>
        <dbReference type="ChEBI" id="CHEBI:59002"/>
    </reaction>
    <physiologicalReaction direction="left-to-right" evidence="17">
        <dbReference type="Rhea" id="RHEA:64109"/>
    </physiologicalReaction>
    <physiologicalReaction direction="right-to-left" evidence="17">
        <dbReference type="Rhea" id="RHEA:64110"/>
    </physiologicalReaction>
</comment>
<evidence type="ECO:0000256" key="14">
    <source>
        <dbReference type="ARBA" id="ARBA00047879"/>
    </source>
</evidence>
<evidence type="ECO:0000256" key="4">
    <source>
        <dbReference type="ARBA" id="ARBA00022723"/>
    </source>
</evidence>